<dbReference type="Proteomes" id="UP000192790">
    <property type="component" value="Unassembled WGS sequence"/>
</dbReference>
<proteinExistence type="predicted"/>
<evidence type="ECO:0000313" key="2">
    <source>
        <dbReference type="Proteomes" id="UP000192790"/>
    </source>
</evidence>
<keyword evidence="2" id="KW-1185">Reference proteome</keyword>
<dbReference type="AlphaFoldDB" id="A0A1W2BRN9"/>
<accession>A0A1W2BRN9</accession>
<dbReference type="RefSeq" id="WP_143806942.1">
    <property type="nucleotide sequence ID" value="NZ_FWXW01000006.1"/>
</dbReference>
<gene>
    <name evidence="1" type="ORF">SAMN02745168_2311</name>
</gene>
<sequence>MVRKILSFLIIFVLAVTFGIVTMASASDKPNNTIDEARLSILYLQNDKNVTSELVSVDECSLTYRFEHVKGEKVNSRTGVTAVEYVKIVPVTDEAKTKLMSIVSTKGNGSSYLDTYDTSGSVEIYSTVYYQTYNDAQGDECVKMTSYSGGVSDINSGCIIASQSVTAGQTGTSATTRLYVSQSITKYPISLSWYYSAPTSWHPLYVVSSGIQIWDPTVGCTYVVGIQRGNDPDTWYVELVNNPYDN</sequence>
<reference evidence="1 2" key="1">
    <citation type="submission" date="2017-04" db="EMBL/GenBank/DDBJ databases">
        <authorList>
            <person name="Afonso C.L."/>
            <person name="Miller P.J."/>
            <person name="Scott M.A."/>
            <person name="Spackman E."/>
            <person name="Goraichik I."/>
            <person name="Dimitrov K.M."/>
            <person name="Suarez D.L."/>
            <person name="Swayne D.E."/>
        </authorList>
    </citation>
    <scope>NUCLEOTIDE SEQUENCE [LARGE SCALE GENOMIC DNA]</scope>
    <source>
        <strain evidence="1 2">DSM 12816</strain>
    </source>
</reference>
<dbReference type="EMBL" id="FWXW01000006">
    <property type="protein sequence ID" value="SMC75272.1"/>
    <property type="molecule type" value="Genomic_DNA"/>
</dbReference>
<evidence type="ECO:0000313" key="1">
    <source>
        <dbReference type="EMBL" id="SMC75272.1"/>
    </source>
</evidence>
<organism evidence="1 2">
    <name type="scientific">Papillibacter cinnamivorans DSM 12816</name>
    <dbReference type="NCBI Taxonomy" id="1122930"/>
    <lineage>
        <taxon>Bacteria</taxon>
        <taxon>Bacillati</taxon>
        <taxon>Bacillota</taxon>
        <taxon>Clostridia</taxon>
        <taxon>Eubacteriales</taxon>
        <taxon>Oscillospiraceae</taxon>
        <taxon>Papillibacter</taxon>
    </lineage>
</organism>
<protein>
    <submittedName>
        <fullName evidence="1">Uncharacterized protein</fullName>
    </submittedName>
</protein>
<name>A0A1W2BRN9_9FIRM</name>